<protein>
    <submittedName>
        <fullName evidence="1">Uncharacterized protein</fullName>
    </submittedName>
</protein>
<keyword evidence="2" id="KW-1185">Reference proteome</keyword>
<sequence>MKERTPFSPFEAVPTTEQGFRHRHFKVQVYGGSTKESLSISVQGSSGGGCAEGAHGGGYSTTLEQIGTLGFFENFKCLGPIGPCGVGLVFGLKFFCKWTFVDWVSCYYFILFCV</sequence>
<evidence type="ECO:0000313" key="2">
    <source>
        <dbReference type="Proteomes" id="UP000322667"/>
    </source>
</evidence>
<organism evidence="1 2">
    <name type="scientific">Gossypium tomentosum</name>
    <name type="common">Hawaiian cotton</name>
    <name type="synonym">Gossypium sandvicense</name>
    <dbReference type="NCBI Taxonomy" id="34277"/>
    <lineage>
        <taxon>Eukaryota</taxon>
        <taxon>Viridiplantae</taxon>
        <taxon>Streptophyta</taxon>
        <taxon>Embryophyta</taxon>
        <taxon>Tracheophyta</taxon>
        <taxon>Spermatophyta</taxon>
        <taxon>Magnoliopsida</taxon>
        <taxon>eudicotyledons</taxon>
        <taxon>Gunneridae</taxon>
        <taxon>Pentapetalae</taxon>
        <taxon>rosids</taxon>
        <taxon>malvids</taxon>
        <taxon>Malvales</taxon>
        <taxon>Malvaceae</taxon>
        <taxon>Malvoideae</taxon>
        <taxon>Gossypium</taxon>
    </lineage>
</organism>
<dbReference type="EMBL" id="CM017610">
    <property type="protein sequence ID" value="TYI43099.1"/>
    <property type="molecule type" value="Genomic_DNA"/>
</dbReference>
<evidence type="ECO:0000313" key="1">
    <source>
        <dbReference type="EMBL" id="TYI43099.1"/>
    </source>
</evidence>
<gene>
    <name evidence="1" type="ORF">ES332_A01G145600v1</name>
</gene>
<dbReference type="Proteomes" id="UP000322667">
    <property type="component" value="Chromosome A01"/>
</dbReference>
<reference evidence="1 2" key="1">
    <citation type="submission" date="2019-07" db="EMBL/GenBank/DDBJ databases">
        <title>WGS assembly of Gossypium tomentosum.</title>
        <authorList>
            <person name="Chen Z.J."/>
            <person name="Sreedasyam A."/>
            <person name="Ando A."/>
            <person name="Song Q."/>
            <person name="De L."/>
            <person name="Hulse-Kemp A."/>
            <person name="Ding M."/>
            <person name="Ye W."/>
            <person name="Kirkbride R."/>
            <person name="Jenkins J."/>
            <person name="Plott C."/>
            <person name="Lovell J."/>
            <person name="Lin Y.-M."/>
            <person name="Vaughn R."/>
            <person name="Liu B."/>
            <person name="Li W."/>
            <person name="Simpson S."/>
            <person name="Scheffler B."/>
            <person name="Saski C."/>
            <person name="Grover C."/>
            <person name="Hu G."/>
            <person name="Conover J."/>
            <person name="Carlson J."/>
            <person name="Shu S."/>
            <person name="Boston L."/>
            <person name="Williams M."/>
            <person name="Peterson D."/>
            <person name="Mcgee K."/>
            <person name="Jones D."/>
            <person name="Wendel J."/>
            <person name="Stelly D."/>
            <person name="Grimwood J."/>
            <person name="Schmutz J."/>
        </authorList>
    </citation>
    <scope>NUCLEOTIDE SEQUENCE [LARGE SCALE GENOMIC DNA]</scope>
    <source>
        <strain evidence="1">7179.01</strain>
    </source>
</reference>
<accession>A0A5D2RQN4</accession>
<name>A0A5D2RQN4_GOSTO</name>
<dbReference type="AlphaFoldDB" id="A0A5D2RQN4"/>
<proteinExistence type="predicted"/>